<reference evidence="6 7" key="1">
    <citation type="submission" date="2014-03" db="EMBL/GenBank/DDBJ databases">
        <authorList>
            <person name="Urmite Genomes U."/>
        </authorList>
    </citation>
    <scope>NUCLEOTIDE SEQUENCE [LARGE SCALE GENOMIC DNA]</scope>
    <source>
        <strain evidence="6 7">Vm-5</strain>
    </source>
</reference>
<sequence>MIGLSHFFHLQDQLLASLIPRSVTLPIALTISSDLGGLGSVTVLFVITSALLSLIIGPDLLKKAGIRSKSAKGLAMGT</sequence>
<protein>
    <submittedName>
        <fullName evidence="6">Inner membrane protein YohK</fullName>
    </submittedName>
</protein>
<name>A0A024QE49_9BACI</name>
<keyword evidence="3 5" id="KW-1133">Transmembrane helix</keyword>
<dbReference type="Proteomes" id="UP000028875">
    <property type="component" value="Unassembled WGS sequence"/>
</dbReference>
<comment type="subcellular location">
    <subcellularLocation>
        <location evidence="1">Membrane</location>
        <topology evidence="1">Multi-pass membrane protein</topology>
    </subcellularLocation>
</comment>
<keyword evidence="7" id="KW-1185">Reference proteome</keyword>
<evidence type="ECO:0000313" key="7">
    <source>
        <dbReference type="Proteomes" id="UP000028875"/>
    </source>
</evidence>
<evidence type="ECO:0000256" key="5">
    <source>
        <dbReference type="SAM" id="Phobius"/>
    </source>
</evidence>
<dbReference type="PANTHER" id="PTHR30249">
    <property type="entry name" value="PUTATIVE SEROTONIN TRANSPORTER"/>
    <property type="match status" value="1"/>
</dbReference>
<feature type="transmembrane region" description="Helical" evidence="5">
    <location>
        <begin position="35"/>
        <end position="57"/>
    </location>
</feature>
<dbReference type="AlphaFoldDB" id="A0A024QE49"/>
<dbReference type="EMBL" id="CCDP010000002">
    <property type="protein sequence ID" value="CDQ40833.1"/>
    <property type="molecule type" value="Genomic_DNA"/>
</dbReference>
<dbReference type="eggNOG" id="COG1346">
    <property type="taxonomic scope" value="Bacteria"/>
</dbReference>
<gene>
    <name evidence="6" type="primary">yohK</name>
    <name evidence="6" type="ORF">BN990_03165</name>
</gene>
<evidence type="ECO:0000313" key="6">
    <source>
        <dbReference type="EMBL" id="CDQ40833.1"/>
    </source>
</evidence>
<dbReference type="InterPro" id="IPR007300">
    <property type="entry name" value="CidB/LrgB"/>
</dbReference>
<evidence type="ECO:0000256" key="4">
    <source>
        <dbReference type="ARBA" id="ARBA00023136"/>
    </source>
</evidence>
<dbReference type="GO" id="GO:0016020">
    <property type="term" value="C:membrane"/>
    <property type="evidence" value="ECO:0007669"/>
    <property type="project" value="UniProtKB-SubCell"/>
</dbReference>
<evidence type="ECO:0000256" key="1">
    <source>
        <dbReference type="ARBA" id="ARBA00004141"/>
    </source>
</evidence>
<reference evidence="7" key="2">
    <citation type="submission" date="2014-05" db="EMBL/GenBank/DDBJ databases">
        <title>Draft genome sequence of Virgibacillus massiliensis Vm-5.</title>
        <authorList>
            <person name="Khelaifia S."/>
            <person name="Croce O."/>
            <person name="Lagier J.C."/>
            <person name="Raoult D."/>
        </authorList>
    </citation>
    <scope>NUCLEOTIDE SEQUENCE [LARGE SCALE GENOMIC DNA]</scope>
    <source>
        <strain evidence="7">Vm-5</strain>
    </source>
</reference>
<dbReference type="PANTHER" id="PTHR30249:SF0">
    <property type="entry name" value="PLASTIDAL GLYCOLATE_GLYCERATE TRANSLOCATOR 1, CHLOROPLASTIC"/>
    <property type="match status" value="1"/>
</dbReference>
<keyword evidence="4 5" id="KW-0472">Membrane</keyword>
<comment type="caution">
    <text evidence="6">The sequence shown here is derived from an EMBL/GenBank/DDBJ whole genome shotgun (WGS) entry which is preliminary data.</text>
</comment>
<proteinExistence type="predicted"/>
<organism evidence="6 7">
    <name type="scientific">Virgibacillus massiliensis</name>
    <dbReference type="NCBI Taxonomy" id="1462526"/>
    <lineage>
        <taxon>Bacteria</taxon>
        <taxon>Bacillati</taxon>
        <taxon>Bacillota</taxon>
        <taxon>Bacilli</taxon>
        <taxon>Bacillales</taxon>
        <taxon>Bacillaceae</taxon>
        <taxon>Virgibacillus</taxon>
    </lineage>
</organism>
<keyword evidence="2 5" id="KW-0812">Transmembrane</keyword>
<evidence type="ECO:0000256" key="3">
    <source>
        <dbReference type="ARBA" id="ARBA00022989"/>
    </source>
</evidence>
<evidence type="ECO:0000256" key="2">
    <source>
        <dbReference type="ARBA" id="ARBA00022692"/>
    </source>
</evidence>
<dbReference type="Pfam" id="PF04172">
    <property type="entry name" value="LrgB"/>
    <property type="match status" value="1"/>
</dbReference>
<dbReference type="STRING" id="1462526.BN990_03165"/>
<accession>A0A024QE49</accession>